<comment type="caution">
    <text evidence="1">The sequence shown here is derived from an EMBL/GenBank/DDBJ whole genome shotgun (WGS) entry which is preliminary data.</text>
</comment>
<accession>A0A064CC33</accession>
<dbReference type="OrthoDB" id="4736427at2"/>
<gene>
    <name evidence="1" type="ORF">Y900_028700</name>
</gene>
<evidence type="ECO:0000313" key="2">
    <source>
        <dbReference type="Proteomes" id="UP000022835"/>
    </source>
</evidence>
<dbReference type="InterPro" id="IPR036894">
    <property type="entry name" value="YbaB-like_sf"/>
</dbReference>
<reference evidence="1" key="1">
    <citation type="submission" date="2014-05" db="EMBL/GenBank/DDBJ databases">
        <title>Genome sequence of Mycobacterium aromaticivorans strain JS19b1T (= DSM 45407T).</title>
        <authorList>
            <person name="Kwak Y."/>
            <person name="Park G.-S."/>
            <person name="Li Q.X."/>
            <person name="Lee S.-E."/>
            <person name="Shin J.-H."/>
        </authorList>
    </citation>
    <scope>NUCLEOTIDE SEQUENCE [LARGE SCALE GENOMIC DNA]</scope>
    <source>
        <strain evidence="1">JS19b1</strain>
    </source>
</reference>
<dbReference type="RefSeq" id="WP_036348590.1">
    <property type="nucleotide sequence ID" value="NZ_JALN02000002.1"/>
</dbReference>
<dbReference type="Gene3D" id="3.30.1310.10">
    <property type="entry name" value="Nucleoid-associated protein YbaB-like domain"/>
    <property type="match status" value="1"/>
</dbReference>
<dbReference type="eggNOG" id="ENOG5031JK2">
    <property type="taxonomic scope" value="Bacteria"/>
</dbReference>
<evidence type="ECO:0000313" key="1">
    <source>
        <dbReference type="EMBL" id="KDE97241.1"/>
    </source>
</evidence>
<organism evidence="1 2">
    <name type="scientific">Mycolicibacterium aromaticivorans JS19b1 = JCM 16368</name>
    <dbReference type="NCBI Taxonomy" id="1440774"/>
    <lineage>
        <taxon>Bacteria</taxon>
        <taxon>Bacillati</taxon>
        <taxon>Actinomycetota</taxon>
        <taxon>Actinomycetes</taxon>
        <taxon>Mycobacteriales</taxon>
        <taxon>Mycobacteriaceae</taxon>
        <taxon>Mycolicibacterium</taxon>
    </lineage>
</organism>
<dbReference type="AlphaFoldDB" id="A0A064CC33"/>
<proteinExistence type="predicted"/>
<dbReference type="Proteomes" id="UP000022835">
    <property type="component" value="Unassembled WGS sequence"/>
</dbReference>
<sequence length="121" mass="13608">MTLTDDQYVAQAEAALAHMRARNKAFLDAAEGINIPWLHDDVRARFDSNGDLVDLDIAPEAMSTYTNVELEELITAVLRETRKQLTEHMHGLFVTYLVPTDPRFDPDITGERYIAPPPPDA</sequence>
<name>A0A064CC33_9MYCO</name>
<dbReference type="EMBL" id="JALN02000002">
    <property type="protein sequence ID" value="KDE97241.1"/>
    <property type="molecule type" value="Genomic_DNA"/>
</dbReference>
<keyword evidence="2" id="KW-1185">Reference proteome</keyword>
<protein>
    <submittedName>
        <fullName evidence="1">Type I secretion protein TolC</fullName>
    </submittedName>
</protein>